<dbReference type="Proteomes" id="UP000011971">
    <property type="component" value="Unassembled WGS sequence"/>
</dbReference>
<accession>M5JSL7</accession>
<dbReference type="AlphaFoldDB" id="M5JSL7"/>
<evidence type="ECO:0000313" key="1">
    <source>
        <dbReference type="EMBL" id="ELT51008.1"/>
    </source>
</evidence>
<dbReference type="PATRIC" id="fig|1234597.4.peg.287"/>
<organism evidence="1 2">
    <name type="scientific">Brucella intermedia M86</name>
    <dbReference type="NCBI Taxonomy" id="1234597"/>
    <lineage>
        <taxon>Bacteria</taxon>
        <taxon>Pseudomonadati</taxon>
        <taxon>Pseudomonadota</taxon>
        <taxon>Alphaproteobacteria</taxon>
        <taxon>Hyphomicrobiales</taxon>
        <taxon>Brucellaceae</taxon>
        <taxon>Brucella/Ochrobactrum group</taxon>
        <taxon>Brucella</taxon>
    </lineage>
</organism>
<dbReference type="RefSeq" id="WP_006470402.1">
    <property type="nucleotide sequence ID" value="NZ_AOGE01000005.1"/>
</dbReference>
<sequence>MSTLDEEIAAIREAITAGVKVVETRTNGVVKRTEYPSFADLKARLEWLEGQKSGRKRRGVVAAF</sequence>
<protein>
    <submittedName>
        <fullName evidence="1">Uncharacterized protein</fullName>
    </submittedName>
</protein>
<dbReference type="EMBL" id="AOGE01000005">
    <property type="protein sequence ID" value="ELT51008.1"/>
    <property type="molecule type" value="Genomic_DNA"/>
</dbReference>
<gene>
    <name evidence="1" type="ORF">D584_01403</name>
</gene>
<evidence type="ECO:0000313" key="2">
    <source>
        <dbReference type="Proteomes" id="UP000011971"/>
    </source>
</evidence>
<reference evidence="1 2" key="1">
    <citation type="journal article" date="2013" name="Gut Pathog.">
        <title>Draft genome of Ochrobactrum intermedium strain M86 isolated from non-ulcer dyspeptic individual from India.</title>
        <authorList>
            <person name="Kulkarni G."/>
            <person name="Dhotre D."/>
            <person name="Dharne M."/>
            <person name="Shetty S."/>
            <person name="Chowdhury S."/>
            <person name="Misra V."/>
            <person name="Misra S."/>
            <person name="Patole M."/>
            <person name="Shouche Y."/>
        </authorList>
    </citation>
    <scope>NUCLEOTIDE SEQUENCE [LARGE SCALE GENOMIC DNA]</scope>
    <source>
        <strain evidence="1 2">M86</strain>
    </source>
</reference>
<name>M5JSL7_9HYPH</name>
<proteinExistence type="predicted"/>
<comment type="caution">
    <text evidence="1">The sequence shown here is derived from an EMBL/GenBank/DDBJ whole genome shotgun (WGS) entry which is preliminary data.</text>
</comment>